<dbReference type="GO" id="GO:0030643">
    <property type="term" value="P:intracellular phosphate ion homeostasis"/>
    <property type="evidence" value="ECO:0007669"/>
    <property type="project" value="InterPro"/>
</dbReference>
<dbReference type="FunFam" id="1.20.58.220:FF:000004">
    <property type="entry name" value="Phosphate-specific transport system accessory protein PhoU"/>
    <property type="match status" value="1"/>
</dbReference>
<dbReference type="Gene3D" id="1.20.58.220">
    <property type="entry name" value="Phosphate transport system protein phou homolog 2, domain 2"/>
    <property type="match status" value="1"/>
</dbReference>
<dbReference type="InterPro" id="IPR026022">
    <property type="entry name" value="PhoU_dom"/>
</dbReference>
<dbReference type="GO" id="GO:0006817">
    <property type="term" value="P:phosphate ion transport"/>
    <property type="evidence" value="ECO:0007669"/>
    <property type="project" value="UniProtKB-KW"/>
</dbReference>
<evidence type="ECO:0000256" key="6">
    <source>
        <dbReference type="ARBA" id="ARBA00022592"/>
    </source>
</evidence>
<keyword evidence="4 8" id="KW-0813">Transport</keyword>
<evidence type="ECO:0000256" key="5">
    <source>
        <dbReference type="ARBA" id="ARBA00022490"/>
    </source>
</evidence>
<evidence type="ECO:0000256" key="4">
    <source>
        <dbReference type="ARBA" id="ARBA00022448"/>
    </source>
</evidence>
<dbReference type="GO" id="GO:0005737">
    <property type="term" value="C:cytoplasm"/>
    <property type="evidence" value="ECO:0007669"/>
    <property type="project" value="UniProtKB-SubCell"/>
</dbReference>
<organism evidence="11 12">
    <name type="scientific">Helicobacter anseris</name>
    <dbReference type="NCBI Taxonomy" id="375926"/>
    <lineage>
        <taxon>Bacteria</taxon>
        <taxon>Pseudomonadati</taxon>
        <taxon>Campylobacterota</taxon>
        <taxon>Epsilonproteobacteria</taxon>
        <taxon>Campylobacterales</taxon>
        <taxon>Helicobacteraceae</taxon>
        <taxon>Helicobacter</taxon>
    </lineage>
</organism>
<comment type="subunit">
    <text evidence="3 8">Homodimer.</text>
</comment>
<keyword evidence="9" id="KW-0175">Coiled coil</keyword>
<gene>
    <name evidence="11" type="primary">phoU</name>
    <name evidence="11" type="ORF">CQA57_01540</name>
</gene>
<evidence type="ECO:0000256" key="3">
    <source>
        <dbReference type="ARBA" id="ARBA00011738"/>
    </source>
</evidence>
<keyword evidence="5 8" id="KW-0963">Cytoplasm</keyword>
<feature type="domain" description="PhoU" evidence="10">
    <location>
        <begin position="115"/>
        <end position="199"/>
    </location>
</feature>
<evidence type="ECO:0000256" key="1">
    <source>
        <dbReference type="ARBA" id="ARBA00004496"/>
    </source>
</evidence>
<keyword evidence="12" id="KW-1185">Reference proteome</keyword>
<feature type="domain" description="PhoU" evidence="10">
    <location>
        <begin position="17"/>
        <end position="103"/>
    </location>
</feature>
<dbReference type="EMBL" id="NXLX01000002">
    <property type="protein sequence ID" value="RDU74418.1"/>
    <property type="molecule type" value="Genomic_DNA"/>
</dbReference>
<dbReference type="SUPFAM" id="SSF109755">
    <property type="entry name" value="PhoU-like"/>
    <property type="match status" value="1"/>
</dbReference>
<evidence type="ECO:0000256" key="8">
    <source>
        <dbReference type="PIRNR" id="PIRNR003107"/>
    </source>
</evidence>
<dbReference type="RefSeq" id="WP_115578473.1">
    <property type="nucleotide sequence ID" value="NZ_NXLX01000002.1"/>
</dbReference>
<dbReference type="NCBIfam" id="TIGR02135">
    <property type="entry name" value="phoU_full"/>
    <property type="match status" value="1"/>
</dbReference>
<comment type="function">
    <text evidence="7 8">Plays a role in the regulation of phosphate uptake.</text>
</comment>
<name>A0A3D8JAG2_9HELI</name>
<dbReference type="PANTHER" id="PTHR42930">
    <property type="entry name" value="PHOSPHATE-SPECIFIC TRANSPORT SYSTEM ACCESSORY PROTEIN PHOU"/>
    <property type="match status" value="1"/>
</dbReference>
<evidence type="ECO:0000313" key="11">
    <source>
        <dbReference type="EMBL" id="RDU74418.1"/>
    </source>
</evidence>
<comment type="caution">
    <text evidence="11">The sequence shown here is derived from an EMBL/GenBank/DDBJ whole genome shotgun (WGS) entry which is preliminary data.</text>
</comment>
<accession>A0A3D8JAG2</accession>
<sequence>MRTFFNTQMEVLNSELIKMGSLCEEMIELSIKALQEHQDFYKEILKLETQLDRQERNIQDLCMQILLQQQPVAGDLRKVYSALKIISDMERIGDMALDIAKIIKESPLEYQERLENMASATVEMVHLSIDCFIKQDLSIAHSVTQKDDVVDKLFYQIKQDVIAGLSKNSQESEVFINYLMIAKYFEKIADHSTNIAEWVEYSITGNYVGEEE</sequence>
<dbReference type="AlphaFoldDB" id="A0A3D8JAG2"/>
<dbReference type="InterPro" id="IPR028366">
    <property type="entry name" value="PhoU"/>
</dbReference>
<dbReference type="GO" id="GO:0045936">
    <property type="term" value="P:negative regulation of phosphate metabolic process"/>
    <property type="evidence" value="ECO:0007669"/>
    <property type="project" value="InterPro"/>
</dbReference>
<dbReference type="OrthoDB" id="9814256at2"/>
<evidence type="ECO:0000256" key="2">
    <source>
        <dbReference type="ARBA" id="ARBA00008107"/>
    </source>
</evidence>
<dbReference type="PIRSF" id="PIRSF003107">
    <property type="entry name" value="PhoU"/>
    <property type="match status" value="1"/>
</dbReference>
<dbReference type="Proteomes" id="UP000256695">
    <property type="component" value="Unassembled WGS sequence"/>
</dbReference>
<dbReference type="InterPro" id="IPR038078">
    <property type="entry name" value="PhoU-like_sf"/>
</dbReference>
<dbReference type="PANTHER" id="PTHR42930:SF3">
    <property type="entry name" value="PHOSPHATE-SPECIFIC TRANSPORT SYSTEM ACCESSORY PROTEIN PHOU"/>
    <property type="match status" value="1"/>
</dbReference>
<evidence type="ECO:0000256" key="9">
    <source>
        <dbReference type="SAM" id="Coils"/>
    </source>
</evidence>
<reference evidence="11 12" key="1">
    <citation type="submission" date="2018-04" db="EMBL/GenBank/DDBJ databases">
        <title>Novel Campyloabacter and Helicobacter Species and Strains.</title>
        <authorList>
            <person name="Mannion A.J."/>
            <person name="Shen Z."/>
            <person name="Fox J.G."/>
        </authorList>
    </citation>
    <scope>NUCLEOTIDE SEQUENCE [LARGE SCALE GENOMIC DNA]</scope>
    <source>
        <strain evidence="11 12">MIT 04-9362</strain>
    </source>
</reference>
<proteinExistence type="inferred from homology"/>
<evidence type="ECO:0000259" key="10">
    <source>
        <dbReference type="Pfam" id="PF01895"/>
    </source>
</evidence>
<protein>
    <recommendedName>
        <fullName evidence="8">Phosphate-specific transport system accessory protein PhoU</fullName>
    </recommendedName>
</protein>
<comment type="similarity">
    <text evidence="2 8">Belongs to the PhoU family.</text>
</comment>
<dbReference type="Pfam" id="PF01895">
    <property type="entry name" value="PhoU"/>
    <property type="match status" value="2"/>
</dbReference>
<keyword evidence="6 8" id="KW-0592">Phosphate transport</keyword>
<comment type="subcellular location">
    <subcellularLocation>
        <location evidence="1 8">Cytoplasm</location>
    </subcellularLocation>
</comment>
<evidence type="ECO:0000313" key="12">
    <source>
        <dbReference type="Proteomes" id="UP000256695"/>
    </source>
</evidence>
<feature type="coiled-coil region" evidence="9">
    <location>
        <begin position="37"/>
        <end position="64"/>
    </location>
</feature>
<evidence type="ECO:0000256" key="7">
    <source>
        <dbReference type="ARBA" id="ARBA00056181"/>
    </source>
</evidence>